<dbReference type="GO" id="GO:0015293">
    <property type="term" value="F:symporter activity"/>
    <property type="evidence" value="ECO:0007669"/>
    <property type="project" value="UniProtKB-KW"/>
</dbReference>
<sequence>MWKQVIKELLLIAMIGFITCDNLTIHTVDIPLSSSPISPTVDEPNTLLGNDDVILVLSPGKMEGLVENHQRDVLVNYTFVTNAKHSIYNMQIDVAKPQGPDIVMVMGNTSFLLENMPFGSNMSVSFTLRGLFLGRTRLSLNLQPVGLATSSSTDGYSIDNAPQQRQLAATYHVSVIRQIRALDTIFTIVIILLVCIAQIAMGCKVDLDDFKVIMKRPIAPIIGFCSQYGFMPVLAFGIAKLMKLDSNLALGFFVMGCAPGGGGSNLYTYLLDGDIGLSIAMTLISTVAALGMIPLWLFTLGRQFINNIDGLRIPFENIIGTLFLIVIPVTIGILIKRKKPVWAKKIEKITRPIFVILIIFIFTIGIYANLYIFKLFSWRIMIAGALLPYCGFILGGLLAFICRQPFDKIKTICIETGIQNTGIPILLMKVSLMQPDSDLSIVAPIASSCFTPIPLWIAVACYEIKKRCFDKKKDFEPVLNDEEINVLHNDETDISGKLEMNGEVTENNRELKPLS</sequence>
<dbReference type="PANTHER" id="PTHR10361:SF28">
    <property type="entry name" value="P3 PROTEIN-RELATED"/>
    <property type="match status" value="1"/>
</dbReference>
<keyword evidence="4" id="KW-0813">Transport</keyword>
<evidence type="ECO:0000256" key="4">
    <source>
        <dbReference type="ARBA" id="ARBA00022847"/>
    </source>
</evidence>
<dbReference type="InterPro" id="IPR004710">
    <property type="entry name" value="Bilac:Na_transpt"/>
</dbReference>
<evidence type="ECO:0000313" key="8">
    <source>
        <dbReference type="Proteomes" id="UP000749559"/>
    </source>
</evidence>
<keyword evidence="3" id="KW-0812">Transmembrane</keyword>
<reference evidence="7" key="1">
    <citation type="submission" date="2022-03" db="EMBL/GenBank/DDBJ databases">
        <authorList>
            <person name="Martin C."/>
        </authorList>
    </citation>
    <scope>NUCLEOTIDE SEQUENCE</scope>
</reference>
<name>A0A8J1UPF4_OWEFU</name>
<keyword evidence="8" id="KW-1185">Reference proteome</keyword>
<dbReference type="Proteomes" id="UP000749559">
    <property type="component" value="Unassembled WGS sequence"/>
</dbReference>
<keyword evidence="4" id="KW-0769">Symport</keyword>
<evidence type="ECO:0000313" key="7">
    <source>
        <dbReference type="EMBL" id="CAH1780565.1"/>
    </source>
</evidence>
<evidence type="ECO:0000256" key="3">
    <source>
        <dbReference type="ARBA" id="ARBA00022692"/>
    </source>
</evidence>
<evidence type="ECO:0000256" key="5">
    <source>
        <dbReference type="ARBA" id="ARBA00022989"/>
    </source>
</evidence>
<dbReference type="Gene3D" id="1.20.1530.20">
    <property type="match status" value="1"/>
</dbReference>
<dbReference type="OrthoDB" id="203097at2759"/>
<evidence type="ECO:0000256" key="1">
    <source>
        <dbReference type="ARBA" id="ARBA00004141"/>
    </source>
</evidence>
<gene>
    <name evidence="7" type="ORF">OFUS_LOCUS7244</name>
</gene>
<keyword evidence="6" id="KW-0472">Membrane</keyword>
<dbReference type="Pfam" id="PF01758">
    <property type="entry name" value="SBF"/>
    <property type="match status" value="1"/>
</dbReference>
<evidence type="ECO:0000256" key="2">
    <source>
        <dbReference type="ARBA" id="ARBA00006528"/>
    </source>
</evidence>
<protein>
    <submittedName>
        <fullName evidence="7">Uncharacterized protein</fullName>
    </submittedName>
</protein>
<dbReference type="PANTHER" id="PTHR10361">
    <property type="entry name" value="SODIUM-BILE ACID COTRANSPORTER"/>
    <property type="match status" value="1"/>
</dbReference>
<dbReference type="EMBL" id="CAIIXF020000003">
    <property type="protein sequence ID" value="CAH1780565.1"/>
    <property type="molecule type" value="Genomic_DNA"/>
</dbReference>
<dbReference type="InterPro" id="IPR038770">
    <property type="entry name" value="Na+/solute_symporter_sf"/>
</dbReference>
<keyword evidence="5" id="KW-1133">Transmembrane helix</keyword>
<evidence type="ECO:0000256" key="6">
    <source>
        <dbReference type="ARBA" id="ARBA00023136"/>
    </source>
</evidence>
<comment type="similarity">
    <text evidence="2">Belongs to the bile acid:sodium symporter (BASS) (TC 2.A.28) family.</text>
</comment>
<dbReference type="GO" id="GO:0016020">
    <property type="term" value="C:membrane"/>
    <property type="evidence" value="ECO:0007669"/>
    <property type="project" value="UniProtKB-SubCell"/>
</dbReference>
<dbReference type="AlphaFoldDB" id="A0A8J1UPF4"/>
<comment type="subcellular location">
    <subcellularLocation>
        <location evidence="1">Membrane</location>
        <topology evidence="1">Multi-pass membrane protein</topology>
    </subcellularLocation>
</comment>
<comment type="caution">
    <text evidence="7">The sequence shown here is derived from an EMBL/GenBank/DDBJ whole genome shotgun (WGS) entry which is preliminary data.</text>
</comment>
<dbReference type="InterPro" id="IPR002657">
    <property type="entry name" value="BilAc:Na_symport/Acr3"/>
</dbReference>
<organism evidence="7 8">
    <name type="scientific">Owenia fusiformis</name>
    <name type="common">Polychaete worm</name>
    <dbReference type="NCBI Taxonomy" id="6347"/>
    <lineage>
        <taxon>Eukaryota</taxon>
        <taxon>Metazoa</taxon>
        <taxon>Spiralia</taxon>
        <taxon>Lophotrochozoa</taxon>
        <taxon>Annelida</taxon>
        <taxon>Polychaeta</taxon>
        <taxon>Sedentaria</taxon>
        <taxon>Canalipalpata</taxon>
        <taxon>Sabellida</taxon>
        <taxon>Oweniida</taxon>
        <taxon>Oweniidae</taxon>
        <taxon>Owenia</taxon>
    </lineage>
</organism>
<accession>A0A8J1UPF4</accession>
<proteinExistence type="inferred from homology"/>